<dbReference type="PANTHER" id="PTHR22870">
    <property type="entry name" value="REGULATOR OF CHROMOSOME CONDENSATION"/>
    <property type="match status" value="1"/>
</dbReference>
<dbReference type="InterPro" id="IPR009091">
    <property type="entry name" value="RCC1/BLIP-II"/>
</dbReference>
<dbReference type="SUPFAM" id="SSF50985">
    <property type="entry name" value="RCC1/BLIP-II"/>
    <property type="match status" value="1"/>
</dbReference>
<dbReference type="AlphaFoldDB" id="A0A0N5CI76"/>
<sequence length="76" mass="8374">MSYRRKSLYVFGNGDNGQFGVKICNDTECFIEPNRVIGTPVDEHGVKVISIACGIDHTLFLCHDGTVWSVGANHYA</sequence>
<evidence type="ECO:0000313" key="3">
    <source>
        <dbReference type="Proteomes" id="UP000046392"/>
    </source>
</evidence>
<evidence type="ECO:0000256" key="1">
    <source>
        <dbReference type="ARBA" id="ARBA00022737"/>
    </source>
</evidence>
<protein>
    <submittedName>
        <fullName evidence="4">RCC1/BLIP-II</fullName>
    </submittedName>
</protein>
<dbReference type="InterPro" id="IPR000408">
    <property type="entry name" value="Reg_chr_condens"/>
</dbReference>
<dbReference type="WBParaSite" id="SPAL_0001753500.1">
    <property type="protein sequence ID" value="SPAL_0001753500.1"/>
    <property type="gene ID" value="SPAL_0001753500"/>
</dbReference>
<dbReference type="InterPro" id="IPR051210">
    <property type="entry name" value="Ub_ligase/GEF_domain"/>
</dbReference>
<keyword evidence="3" id="KW-1185">Reference proteome</keyword>
<proteinExistence type="predicted"/>
<evidence type="ECO:0000313" key="4">
    <source>
        <dbReference type="WBParaSite" id="SPAL_0001753500.1"/>
    </source>
</evidence>
<organism evidence="3 4">
    <name type="scientific">Strongyloides papillosus</name>
    <name type="common">Intestinal threadworm</name>
    <dbReference type="NCBI Taxonomy" id="174720"/>
    <lineage>
        <taxon>Eukaryota</taxon>
        <taxon>Metazoa</taxon>
        <taxon>Ecdysozoa</taxon>
        <taxon>Nematoda</taxon>
        <taxon>Chromadorea</taxon>
        <taxon>Rhabditida</taxon>
        <taxon>Tylenchina</taxon>
        <taxon>Panagrolaimomorpha</taxon>
        <taxon>Strongyloidoidea</taxon>
        <taxon>Strongyloididae</taxon>
        <taxon>Strongyloides</taxon>
    </lineage>
</organism>
<name>A0A0N5CI76_STREA</name>
<dbReference type="PROSITE" id="PS00626">
    <property type="entry name" value="RCC1_2"/>
    <property type="match status" value="1"/>
</dbReference>
<accession>A0A0N5CI76</accession>
<reference evidence="4" key="1">
    <citation type="submission" date="2017-02" db="UniProtKB">
        <authorList>
            <consortium name="WormBaseParasite"/>
        </authorList>
    </citation>
    <scope>IDENTIFICATION</scope>
</reference>
<evidence type="ECO:0000256" key="2">
    <source>
        <dbReference type="PROSITE-ProRule" id="PRU00235"/>
    </source>
</evidence>
<dbReference type="Proteomes" id="UP000046392">
    <property type="component" value="Unplaced"/>
</dbReference>
<keyword evidence="1" id="KW-0677">Repeat</keyword>
<feature type="repeat" description="RCC1" evidence="2">
    <location>
        <begin position="6"/>
        <end position="64"/>
    </location>
</feature>
<dbReference type="Gene3D" id="2.130.10.30">
    <property type="entry name" value="Regulator of chromosome condensation 1/beta-lactamase-inhibitor protein II"/>
    <property type="match status" value="1"/>
</dbReference>
<dbReference type="PANTHER" id="PTHR22870:SF408">
    <property type="entry name" value="OS09G0560450 PROTEIN"/>
    <property type="match status" value="1"/>
</dbReference>
<dbReference type="PROSITE" id="PS50012">
    <property type="entry name" value="RCC1_3"/>
    <property type="match status" value="1"/>
</dbReference>
<dbReference type="Pfam" id="PF00415">
    <property type="entry name" value="RCC1"/>
    <property type="match status" value="1"/>
</dbReference>
<dbReference type="STRING" id="174720.A0A0N5CI76"/>